<keyword evidence="2 4" id="KW-0238">DNA-binding</keyword>
<evidence type="ECO:0000256" key="1">
    <source>
        <dbReference type="ARBA" id="ARBA00022908"/>
    </source>
</evidence>
<dbReference type="PANTHER" id="PTHR34605:SF4">
    <property type="entry name" value="DNA ADENINE METHYLTRANSFERASE"/>
    <property type="match status" value="1"/>
</dbReference>
<dbReference type="Gene3D" id="1.10.150.130">
    <property type="match status" value="1"/>
</dbReference>
<dbReference type="InterPro" id="IPR011010">
    <property type="entry name" value="DNA_brk_join_enz"/>
</dbReference>
<proteinExistence type="predicted"/>
<keyword evidence="8" id="KW-1185">Reference proteome</keyword>
<dbReference type="InterPro" id="IPR013762">
    <property type="entry name" value="Integrase-like_cat_sf"/>
</dbReference>
<dbReference type="InterPro" id="IPR044068">
    <property type="entry name" value="CB"/>
</dbReference>
<reference evidence="7 8" key="1">
    <citation type="journal article" date="2016" name="J. Microbiol.">
        <title>Dankookia rubra gen. nov., sp. nov., an alphaproteobacterium isolated from sediment of a shallow stream.</title>
        <authorList>
            <person name="Kim W.H."/>
            <person name="Kim D.H."/>
            <person name="Kang K."/>
            <person name="Ahn T.Y."/>
        </authorList>
    </citation>
    <scope>NUCLEOTIDE SEQUENCE [LARGE SCALE GENOMIC DNA]</scope>
    <source>
        <strain evidence="7 8">JCM30602</strain>
    </source>
</reference>
<dbReference type="AlphaFoldDB" id="A0A4R5Q709"/>
<protein>
    <submittedName>
        <fullName evidence="7">Integrase</fullName>
    </submittedName>
</protein>
<dbReference type="PROSITE" id="PS51900">
    <property type="entry name" value="CB"/>
    <property type="match status" value="1"/>
</dbReference>
<evidence type="ECO:0000256" key="2">
    <source>
        <dbReference type="ARBA" id="ARBA00023125"/>
    </source>
</evidence>
<accession>A0A4R5Q709</accession>
<organism evidence="7 8">
    <name type="scientific">Dankookia rubra</name>
    <dbReference type="NCBI Taxonomy" id="1442381"/>
    <lineage>
        <taxon>Bacteria</taxon>
        <taxon>Pseudomonadati</taxon>
        <taxon>Pseudomonadota</taxon>
        <taxon>Alphaproteobacteria</taxon>
        <taxon>Acetobacterales</taxon>
        <taxon>Roseomonadaceae</taxon>
        <taxon>Dankookia</taxon>
    </lineage>
</organism>
<evidence type="ECO:0000259" key="5">
    <source>
        <dbReference type="PROSITE" id="PS51898"/>
    </source>
</evidence>
<sequence length="328" mass="35496">MPQSRQAVEIARMSELALLPDAEVARAAGYARQALAPATLAAYAADWADFEAWCREKGIAALPATPVTVAAYLATLATTHAGATLRRRLAAIGRAHRMAGHPWLGSHPALRDTLAGIARQHGVPQRRAAAIGTAEIRRLVATCSDGLTGTRDKALLLLGFAAALRRSELVAVQREHLTVTPEGLRLLIPRAKADQQGRGAELGLPRGKTPETCPVRALETWLQASDCRYGPVFRKIDRWGTVETAALHPYALPRILRRRLALAGIKASGLERLSLHGLRAGFITEAYKAGVRDEAIMEHSRHRDIRTMRGYVRRAKLVGESPAGIVGL</sequence>
<dbReference type="PANTHER" id="PTHR34605">
    <property type="entry name" value="PHAGE_INTEGRASE DOMAIN-CONTAINING PROTEIN"/>
    <property type="match status" value="1"/>
</dbReference>
<evidence type="ECO:0000259" key="6">
    <source>
        <dbReference type="PROSITE" id="PS51900"/>
    </source>
</evidence>
<keyword evidence="3" id="KW-0233">DNA recombination</keyword>
<dbReference type="InterPro" id="IPR052925">
    <property type="entry name" value="Phage_Integrase-like_Recomb"/>
</dbReference>
<evidence type="ECO:0000313" key="8">
    <source>
        <dbReference type="Proteomes" id="UP000295096"/>
    </source>
</evidence>
<gene>
    <name evidence="7" type="ORF">E2C06_35740</name>
</gene>
<dbReference type="SUPFAM" id="SSF47823">
    <property type="entry name" value="lambda integrase-like, N-terminal domain"/>
    <property type="match status" value="1"/>
</dbReference>
<dbReference type="InterPro" id="IPR002104">
    <property type="entry name" value="Integrase_catalytic"/>
</dbReference>
<dbReference type="Pfam" id="PF02899">
    <property type="entry name" value="Phage_int_SAM_1"/>
    <property type="match status" value="1"/>
</dbReference>
<dbReference type="OrthoDB" id="5513193at2"/>
<feature type="domain" description="Core-binding (CB)" evidence="6">
    <location>
        <begin position="14"/>
        <end position="100"/>
    </location>
</feature>
<evidence type="ECO:0000256" key="3">
    <source>
        <dbReference type="ARBA" id="ARBA00023172"/>
    </source>
</evidence>
<dbReference type="Proteomes" id="UP000295096">
    <property type="component" value="Unassembled WGS sequence"/>
</dbReference>
<name>A0A4R5Q709_9PROT</name>
<dbReference type="InterPro" id="IPR004107">
    <property type="entry name" value="Integrase_SAM-like_N"/>
</dbReference>
<dbReference type="GO" id="GO:0006310">
    <property type="term" value="P:DNA recombination"/>
    <property type="evidence" value="ECO:0007669"/>
    <property type="project" value="UniProtKB-KW"/>
</dbReference>
<dbReference type="Pfam" id="PF00589">
    <property type="entry name" value="Phage_integrase"/>
    <property type="match status" value="1"/>
</dbReference>
<dbReference type="PROSITE" id="PS51898">
    <property type="entry name" value="TYR_RECOMBINASE"/>
    <property type="match status" value="1"/>
</dbReference>
<keyword evidence="1" id="KW-0229">DNA integration</keyword>
<dbReference type="GO" id="GO:0015074">
    <property type="term" value="P:DNA integration"/>
    <property type="evidence" value="ECO:0007669"/>
    <property type="project" value="UniProtKB-KW"/>
</dbReference>
<comment type="caution">
    <text evidence="7">The sequence shown here is derived from an EMBL/GenBank/DDBJ whole genome shotgun (WGS) entry which is preliminary data.</text>
</comment>
<dbReference type="Gene3D" id="1.10.443.10">
    <property type="entry name" value="Intergrase catalytic core"/>
    <property type="match status" value="1"/>
</dbReference>
<dbReference type="SUPFAM" id="SSF56349">
    <property type="entry name" value="DNA breaking-rejoining enzymes"/>
    <property type="match status" value="1"/>
</dbReference>
<feature type="domain" description="Tyr recombinase" evidence="5">
    <location>
        <begin position="126"/>
        <end position="327"/>
    </location>
</feature>
<evidence type="ECO:0000256" key="4">
    <source>
        <dbReference type="PROSITE-ProRule" id="PRU01248"/>
    </source>
</evidence>
<dbReference type="EMBL" id="SMSJ01000202">
    <property type="protein sequence ID" value="TDH57847.1"/>
    <property type="molecule type" value="Genomic_DNA"/>
</dbReference>
<dbReference type="GO" id="GO:0003677">
    <property type="term" value="F:DNA binding"/>
    <property type="evidence" value="ECO:0007669"/>
    <property type="project" value="UniProtKB-UniRule"/>
</dbReference>
<dbReference type="InterPro" id="IPR010998">
    <property type="entry name" value="Integrase_recombinase_N"/>
</dbReference>
<evidence type="ECO:0000313" key="7">
    <source>
        <dbReference type="EMBL" id="TDH57847.1"/>
    </source>
</evidence>